<dbReference type="PRINTS" id="PR00260">
    <property type="entry name" value="CHEMTRNSDUCR"/>
</dbReference>
<evidence type="ECO:0000259" key="4">
    <source>
        <dbReference type="PROSITE" id="PS50111"/>
    </source>
</evidence>
<dbReference type="PANTHER" id="PTHR32089">
    <property type="entry name" value="METHYL-ACCEPTING CHEMOTAXIS PROTEIN MCPB"/>
    <property type="match status" value="1"/>
</dbReference>
<protein>
    <submittedName>
        <fullName evidence="5">Methyl-accepting chemotaxis protein (MCP) signalling domain-containing protein</fullName>
    </submittedName>
</protein>
<dbReference type="GO" id="GO:0007165">
    <property type="term" value="P:signal transduction"/>
    <property type="evidence" value="ECO:0007669"/>
    <property type="project" value="UniProtKB-KW"/>
</dbReference>
<proteinExistence type="inferred from homology"/>
<dbReference type="PANTHER" id="PTHR32089:SF112">
    <property type="entry name" value="LYSOZYME-LIKE PROTEIN-RELATED"/>
    <property type="match status" value="1"/>
</dbReference>
<organism evidence="5 6">
    <name type="scientific">Falsiroseomonas stagni DSM 19981</name>
    <dbReference type="NCBI Taxonomy" id="1123062"/>
    <lineage>
        <taxon>Bacteria</taxon>
        <taxon>Pseudomonadati</taxon>
        <taxon>Pseudomonadota</taxon>
        <taxon>Alphaproteobacteria</taxon>
        <taxon>Acetobacterales</taxon>
        <taxon>Roseomonadaceae</taxon>
        <taxon>Falsiroseomonas</taxon>
    </lineage>
</organism>
<dbReference type="InterPro" id="IPR004089">
    <property type="entry name" value="MCPsignal_dom"/>
</dbReference>
<dbReference type="RefSeq" id="WP_092961766.1">
    <property type="nucleotide sequence ID" value="NZ_FOSQ01000009.1"/>
</dbReference>
<reference evidence="5 6" key="1">
    <citation type="submission" date="2016-10" db="EMBL/GenBank/DDBJ databases">
        <authorList>
            <person name="de Groot N.N."/>
        </authorList>
    </citation>
    <scope>NUCLEOTIDE SEQUENCE [LARGE SCALE GENOMIC DNA]</scope>
    <source>
        <strain evidence="5 6">DSM 19981</strain>
    </source>
</reference>
<dbReference type="Proteomes" id="UP000199473">
    <property type="component" value="Unassembled WGS sequence"/>
</dbReference>
<feature type="domain" description="Methyl-accepting transducer" evidence="4">
    <location>
        <begin position="48"/>
        <end position="105"/>
    </location>
</feature>
<dbReference type="AlphaFoldDB" id="A0A1I4D4C1"/>
<sequence>MDGTNFTLRQRSAALPGAVDGSADGGDATPERVLALVDRAAGIAATKVEAIQAITSQTRILALNATIEAARAGDAGKGFTVVAGEVKAVAAEVARLSTEMNGELRDAFRALKTVGERMAAEMSGQRLVDLALNAIEIIDRNLYERTCDVRWWATDAAVVEAASRPDAANCAHAASRLGVILSAYTVYLDLWLCDREGRVIANGRPDRYPGVAGHSVAEEGWFRDALATSSGDDFAVADVMPCDPLGGVPVATYAAAIREGGQPRGRVIGVLGIHFDWAPQADAVLRGVRLTPSEQGRTRALLVDVAGRVLASSDGQGVLAEMVRLPAGRGGHGFAVEPGGRTTAFHRTPGYETYRGLGWSGVIVQEPARQAGR</sequence>
<name>A0A1I4D4C1_9PROT</name>
<dbReference type="Gene3D" id="1.10.287.950">
    <property type="entry name" value="Methyl-accepting chemotaxis protein"/>
    <property type="match status" value="1"/>
</dbReference>
<evidence type="ECO:0000256" key="3">
    <source>
        <dbReference type="PROSITE-ProRule" id="PRU00284"/>
    </source>
</evidence>
<dbReference type="Gene3D" id="3.30.450.20">
    <property type="entry name" value="PAS domain"/>
    <property type="match status" value="1"/>
</dbReference>
<comment type="similarity">
    <text evidence="2">Belongs to the methyl-accepting chemotaxis (MCP) protein family.</text>
</comment>
<dbReference type="STRING" id="1123062.SAMN02745775_10973"/>
<dbReference type="SUPFAM" id="SSF58104">
    <property type="entry name" value="Methyl-accepting chemotaxis protein (MCP) signaling domain"/>
    <property type="match status" value="1"/>
</dbReference>
<dbReference type="InterPro" id="IPR004090">
    <property type="entry name" value="Chemotax_Me-accpt_rcpt"/>
</dbReference>
<accession>A0A1I4D4C1</accession>
<dbReference type="Pfam" id="PF00015">
    <property type="entry name" value="MCPsignal"/>
    <property type="match status" value="1"/>
</dbReference>
<dbReference type="EMBL" id="FOSQ01000009">
    <property type="protein sequence ID" value="SFK87267.1"/>
    <property type="molecule type" value="Genomic_DNA"/>
</dbReference>
<dbReference type="PROSITE" id="PS50111">
    <property type="entry name" value="CHEMOTAXIS_TRANSDUC_2"/>
    <property type="match status" value="1"/>
</dbReference>
<keyword evidence="6" id="KW-1185">Reference proteome</keyword>
<dbReference type="GO" id="GO:0016020">
    <property type="term" value="C:membrane"/>
    <property type="evidence" value="ECO:0007669"/>
    <property type="project" value="InterPro"/>
</dbReference>
<keyword evidence="1 3" id="KW-0807">Transducer</keyword>
<evidence type="ECO:0000313" key="6">
    <source>
        <dbReference type="Proteomes" id="UP000199473"/>
    </source>
</evidence>
<dbReference type="GO" id="GO:0004888">
    <property type="term" value="F:transmembrane signaling receptor activity"/>
    <property type="evidence" value="ECO:0007669"/>
    <property type="project" value="InterPro"/>
</dbReference>
<dbReference type="GO" id="GO:0006935">
    <property type="term" value="P:chemotaxis"/>
    <property type="evidence" value="ECO:0007669"/>
    <property type="project" value="InterPro"/>
</dbReference>
<evidence type="ECO:0000256" key="2">
    <source>
        <dbReference type="ARBA" id="ARBA00029447"/>
    </source>
</evidence>
<evidence type="ECO:0000256" key="1">
    <source>
        <dbReference type="ARBA" id="ARBA00023224"/>
    </source>
</evidence>
<gene>
    <name evidence="5" type="ORF">SAMN02745775_10973</name>
</gene>
<dbReference type="OrthoDB" id="9814866at2"/>
<evidence type="ECO:0000313" key="5">
    <source>
        <dbReference type="EMBL" id="SFK87267.1"/>
    </source>
</evidence>